<evidence type="ECO:0000313" key="3">
    <source>
        <dbReference type="Proteomes" id="UP000187406"/>
    </source>
</evidence>
<evidence type="ECO:0008006" key="4">
    <source>
        <dbReference type="Google" id="ProtNLM"/>
    </source>
</evidence>
<dbReference type="AlphaFoldDB" id="A0A1Q3BHQ3"/>
<organism evidence="2 3">
    <name type="scientific">Cephalotus follicularis</name>
    <name type="common">Albany pitcher plant</name>
    <dbReference type="NCBI Taxonomy" id="3775"/>
    <lineage>
        <taxon>Eukaryota</taxon>
        <taxon>Viridiplantae</taxon>
        <taxon>Streptophyta</taxon>
        <taxon>Embryophyta</taxon>
        <taxon>Tracheophyta</taxon>
        <taxon>Spermatophyta</taxon>
        <taxon>Magnoliopsida</taxon>
        <taxon>eudicotyledons</taxon>
        <taxon>Gunneridae</taxon>
        <taxon>Pentapetalae</taxon>
        <taxon>rosids</taxon>
        <taxon>fabids</taxon>
        <taxon>Oxalidales</taxon>
        <taxon>Cephalotaceae</taxon>
        <taxon>Cephalotus</taxon>
    </lineage>
</organism>
<proteinExistence type="predicted"/>
<reference evidence="3" key="1">
    <citation type="submission" date="2016-04" db="EMBL/GenBank/DDBJ databases">
        <title>Cephalotus genome sequencing.</title>
        <authorList>
            <person name="Fukushima K."/>
            <person name="Hasebe M."/>
            <person name="Fang X."/>
        </authorList>
    </citation>
    <scope>NUCLEOTIDE SEQUENCE [LARGE SCALE GENOMIC DNA]</scope>
    <source>
        <strain evidence="3">cv. St1</strain>
    </source>
</reference>
<evidence type="ECO:0000313" key="2">
    <source>
        <dbReference type="EMBL" id="GAV67540.1"/>
    </source>
</evidence>
<dbReference type="PANTHER" id="PTHR34676">
    <property type="entry name" value="DUF4219 DOMAIN-CONTAINING PROTEIN-RELATED"/>
    <property type="match status" value="1"/>
</dbReference>
<protein>
    <recommendedName>
        <fullName evidence="4">CCHC-type domain-containing protein</fullName>
    </recommendedName>
</protein>
<evidence type="ECO:0000256" key="1">
    <source>
        <dbReference type="SAM" id="Coils"/>
    </source>
</evidence>
<dbReference type="InParanoid" id="A0A1Q3BHQ3"/>
<gene>
    <name evidence="2" type="ORF">CFOL_v3_11045</name>
</gene>
<comment type="caution">
    <text evidence="2">The sequence shown here is derived from an EMBL/GenBank/DDBJ whole genome shotgun (WGS) entry which is preliminary data.</text>
</comment>
<feature type="coiled-coil region" evidence="1">
    <location>
        <begin position="134"/>
        <end position="206"/>
    </location>
</feature>
<dbReference type="PANTHER" id="PTHR34676:SF8">
    <property type="entry name" value="TRANSMEMBRANE PROTEIN"/>
    <property type="match status" value="1"/>
</dbReference>
<name>A0A1Q3BHQ3_CEPFO</name>
<dbReference type="OrthoDB" id="7478066at2759"/>
<keyword evidence="1" id="KW-0175">Coiled coil</keyword>
<accession>A0A1Q3BHQ3</accession>
<dbReference type="Proteomes" id="UP000187406">
    <property type="component" value="Unassembled WGS sequence"/>
</dbReference>
<dbReference type="EMBL" id="BDDD01000563">
    <property type="protein sequence ID" value="GAV67540.1"/>
    <property type="molecule type" value="Genomic_DNA"/>
</dbReference>
<keyword evidence="3" id="KW-1185">Reference proteome</keyword>
<dbReference type="Pfam" id="PF14223">
    <property type="entry name" value="Retrotran_gag_2"/>
    <property type="match status" value="1"/>
</dbReference>
<sequence>MSTFVQSLDYDLWDMIVFGLELPKEYISKPRIKYNEKEKEMLKLNAKAKHIIFCALSSNEFDRISSCESAKEIWDKLEDFHEEKNVEGVTSCLMAMEEDTSGDESENEVNFTFDELQNAYENLFKEYENVCLKNKSLKKNAISMSNKIENLKKENSKYVNEIESLKDKNSFYMNEIDVLNVSSKLSNDFMEENEKLKIEIDVLKKSFSTFSNSSAKLENLLGLQRCVFDKAVLGYEEIKNVKHFKNFFVKKNEPQICCNYCGSLGHVSTSCIYRNNPCYGKTKRIWVPKGTFVTNLKGPKFKWVPKA</sequence>